<accession>A0A0W7X7B7</accession>
<gene>
    <name evidence="1" type="ORF">AT728_07435</name>
</gene>
<evidence type="ECO:0000313" key="1">
    <source>
        <dbReference type="EMBL" id="KUF18857.1"/>
    </source>
</evidence>
<reference evidence="1 2" key="1">
    <citation type="submission" date="2015-12" db="EMBL/GenBank/DDBJ databases">
        <title>Draft genome sequence of Streptomyces silvensis ATCC 53525, a producer of novel hormone antagonists.</title>
        <authorList>
            <person name="Johnston C.W."/>
            <person name="Li Y."/>
            <person name="Magarvey N.A."/>
        </authorList>
    </citation>
    <scope>NUCLEOTIDE SEQUENCE [LARGE SCALE GENOMIC DNA]</scope>
    <source>
        <strain evidence="1 2">ATCC 53525</strain>
    </source>
</reference>
<proteinExistence type="predicted"/>
<dbReference type="AlphaFoldDB" id="A0A0W7X7B7"/>
<dbReference type="EMBL" id="LOCL01000029">
    <property type="protein sequence ID" value="KUF18857.1"/>
    <property type="molecule type" value="Genomic_DNA"/>
</dbReference>
<evidence type="ECO:0000313" key="2">
    <source>
        <dbReference type="Proteomes" id="UP000054804"/>
    </source>
</evidence>
<organism evidence="1 2">
    <name type="scientific">Streptomyces silvensis</name>
    <dbReference type="NCBI Taxonomy" id="1765722"/>
    <lineage>
        <taxon>Bacteria</taxon>
        <taxon>Bacillati</taxon>
        <taxon>Actinomycetota</taxon>
        <taxon>Actinomycetes</taxon>
        <taxon>Kitasatosporales</taxon>
        <taxon>Streptomycetaceae</taxon>
        <taxon>Streptomyces</taxon>
    </lineage>
</organism>
<protein>
    <submittedName>
        <fullName evidence="1">Uncharacterized protein</fullName>
    </submittedName>
</protein>
<sequence>MVPDPLCHTLSLVAGQACAVVHLRDDVTVGARITTVVVMVVAESDTDRGQVLYEGDLYTLNPLVLPRVRRTPCRQKLFPLVEDVFKLQDVSLTGLGCESAGVHLCTIPLRDFLARHV</sequence>
<comment type="caution">
    <text evidence="1">The sequence shown here is derived from an EMBL/GenBank/DDBJ whole genome shotgun (WGS) entry which is preliminary data.</text>
</comment>
<keyword evidence="2" id="KW-1185">Reference proteome</keyword>
<dbReference type="Proteomes" id="UP000054804">
    <property type="component" value="Unassembled WGS sequence"/>
</dbReference>
<name>A0A0W7X7B7_9ACTN</name>